<dbReference type="PROSITE" id="PS01031">
    <property type="entry name" value="SHSP"/>
    <property type="match status" value="1"/>
</dbReference>
<dbReference type="AlphaFoldDB" id="A0AAV5AE34"/>
<accession>A0AAV5AE34</accession>
<feature type="domain" description="SHSP" evidence="4">
    <location>
        <begin position="1"/>
        <end position="107"/>
    </location>
</feature>
<protein>
    <recommendedName>
        <fullName evidence="4">SHSP domain-containing protein</fullName>
    </recommendedName>
</protein>
<dbReference type="PANTHER" id="PTHR11527">
    <property type="entry name" value="HEAT-SHOCK PROTEIN 20 FAMILY MEMBER"/>
    <property type="match status" value="1"/>
</dbReference>
<comment type="similarity">
    <text evidence="2 3">Belongs to the small heat shock protein (HSP20) family.</text>
</comment>
<dbReference type="InterPro" id="IPR031107">
    <property type="entry name" value="Small_HSP"/>
</dbReference>
<evidence type="ECO:0000256" key="3">
    <source>
        <dbReference type="RuleBase" id="RU003616"/>
    </source>
</evidence>
<dbReference type="Proteomes" id="UP001050691">
    <property type="component" value="Unassembled WGS sequence"/>
</dbReference>
<keyword evidence="6" id="KW-1185">Reference proteome</keyword>
<dbReference type="InterPro" id="IPR008978">
    <property type="entry name" value="HSP20-like_chaperone"/>
</dbReference>
<dbReference type="EMBL" id="BPWL01000007">
    <property type="protein sequence ID" value="GJJ11892.1"/>
    <property type="molecule type" value="Genomic_DNA"/>
</dbReference>
<dbReference type="CDD" id="cd06464">
    <property type="entry name" value="ACD_sHsps-like"/>
    <property type="match status" value="1"/>
</dbReference>
<comment type="caution">
    <text evidence="5">The sequence shown here is derived from an EMBL/GenBank/DDBJ whole genome shotgun (WGS) entry which is preliminary data.</text>
</comment>
<proteinExistence type="inferred from homology"/>
<reference evidence="5" key="1">
    <citation type="submission" date="2021-10" db="EMBL/GenBank/DDBJ databases">
        <title>De novo Genome Assembly of Clathrus columnatus (Basidiomycota, Fungi) Using Illumina and Nanopore Sequence Data.</title>
        <authorList>
            <person name="Ogiso-Tanaka E."/>
            <person name="Itagaki H."/>
            <person name="Hosoya T."/>
            <person name="Hosaka K."/>
        </authorList>
    </citation>
    <scope>NUCLEOTIDE SEQUENCE</scope>
    <source>
        <strain evidence="5">MO-923</strain>
    </source>
</reference>
<evidence type="ECO:0000313" key="6">
    <source>
        <dbReference type="Proteomes" id="UP001050691"/>
    </source>
</evidence>
<evidence type="ECO:0000256" key="1">
    <source>
        <dbReference type="ARBA" id="ARBA00023016"/>
    </source>
</evidence>
<organism evidence="5 6">
    <name type="scientific">Clathrus columnatus</name>
    <dbReference type="NCBI Taxonomy" id="1419009"/>
    <lineage>
        <taxon>Eukaryota</taxon>
        <taxon>Fungi</taxon>
        <taxon>Dikarya</taxon>
        <taxon>Basidiomycota</taxon>
        <taxon>Agaricomycotina</taxon>
        <taxon>Agaricomycetes</taxon>
        <taxon>Phallomycetidae</taxon>
        <taxon>Phallales</taxon>
        <taxon>Clathraceae</taxon>
        <taxon>Clathrus</taxon>
    </lineage>
</organism>
<dbReference type="SUPFAM" id="SSF49764">
    <property type="entry name" value="HSP20-like chaperones"/>
    <property type="match status" value="1"/>
</dbReference>
<evidence type="ECO:0000259" key="4">
    <source>
        <dbReference type="PROSITE" id="PS01031"/>
    </source>
</evidence>
<evidence type="ECO:0000256" key="2">
    <source>
        <dbReference type="PROSITE-ProRule" id="PRU00285"/>
    </source>
</evidence>
<evidence type="ECO:0000313" key="5">
    <source>
        <dbReference type="EMBL" id="GJJ11892.1"/>
    </source>
</evidence>
<sequence>MDLHDSKDKNELTATFELPGMKKEDVSIELDVQHNRLTVSEHSSLSTDLDKEGYQVRERRYGNFSRTIPISAGLKGEDIKANMDYGVLTIRFPKTNAEQAPKKITIQ</sequence>
<name>A0AAV5AE34_9AGAM</name>
<gene>
    <name evidence="5" type="ORF">Clacol_006130</name>
</gene>
<dbReference type="Gene3D" id="2.60.40.790">
    <property type="match status" value="1"/>
</dbReference>
<keyword evidence="1" id="KW-0346">Stress response</keyword>
<dbReference type="Pfam" id="PF00011">
    <property type="entry name" value="HSP20"/>
    <property type="match status" value="1"/>
</dbReference>
<dbReference type="InterPro" id="IPR002068">
    <property type="entry name" value="A-crystallin/Hsp20_dom"/>
</dbReference>